<name>A0A2S0VUB3_9ALTE</name>
<feature type="chain" id="PRO_5015683612" evidence="1">
    <location>
        <begin position="21"/>
        <end position="85"/>
    </location>
</feature>
<feature type="signal peptide" evidence="1">
    <location>
        <begin position="1"/>
        <end position="20"/>
    </location>
</feature>
<dbReference type="EMBL" id="CP026604">
    <property type="protein sequence ID" value="AWB67814.1"/>
    <property type="molecule type" value="Genomic_DNA"/>
</dbReference>
<dbReference type="AlphaFoldDB" id="A0A2S0VUB3"/>
<keyword evidence="1" id="KW-0732">Signal</keyword>
<accession>A0A2S0VUB3</accession>
<keyword evidence="3" id="KW-1185">Reference proteome</keyword>
<dbReference type="KEGG" id="cate:C2869_15880"/>
<dbReference type="Proteomes" id="UP000244441">
    <property type="component" value="Chromosome"/>
</dbReference>
<evidence type="ECO:0000313" key="3">
    <source>
        <dbReference type="Proteomes" id="UP000244441"/>
    </source>
</evidence>
<dbReference type="RefSeq" id="WP_108603881.1">
    <property type="nucleotide sequence ID" value="NZ_CP026604.1"/>
</dbReference>
<sequence>MKTFKSITLLASLFALNAFAATENTELTKELKLNAGLELNEIAIELENAVKVDVSEVKLALVKEAKKADFNKVDVKNVKEEQVAE</sequence>
<evidence type="ECO:0000256" key="1">
    <source>
        <dbReference type="SAM" id="SignalP"/>
    </source>
</evidence>
<protein>
    <submittedName>
        <fullName evidence="2">Uncharacterized protein</fullName>
    </submittedName>
</protein>
<gene>
    <name evidence="2" type="ORF">C2869_15880</name>
</gene>
<reference evidence="2 3" key="1">
    <citation type="submission" date="2018-01" db="EMBL/GenBank/DDBJ databases">
        <title>Genome sequence of a Cantenovulum-like bacteria.</title>
        <authorList>
            <person name="Tan W.R."/>
            <person name="Lau N.-S."/>
            <person name="Go F."/>
            <person name="Amirul A.-A.A."/>
        </authorList>
    </citation>
    <scope>NUCLEOTIDE SEQUENCE [LARGE SCALE GENOMIC DNA]</scope>
    <source>
        <strain evidence="2 3">CCB-QB4</strain>
    </source>
</reference>
<proteinExistence type="predicted"/>
<organism evidence="2 3">
    <name type="scientific">Saccharobesus litoralis</name>
    <dbReference type="NCBI Taxonomy" id="2172099"/>
    <lineage>
        <taxon>Bacteria</taxon>
        <taxon>Pseudomonadati</taxon>
        <taxon>Pseudomonadota</taxon>
        <taxon>Gammaproteobacteria</taxon>
        <taxon>Alteromonadales</taxon>
        <taxon>Alteromonadaceae</taxon>
        <taxon>Saccharobesus</taxon>
    </lineage>
</organism>
<evidence type="ECO:0000313" key="2">
    <source>
        <dbReference type="EMBL" id="AWB67814.1"/>
    </source>
</evidence>